<feature type="domain" description="HTH marR-type" evidence="1">
    <location>
        <begin position="7"/>
        <end position="142"/>
    </location>
</feature>
<dbReference type="SMART" id="SM00347">
    <property type="entry name" value="HTH_MARR"/>
    <property type="match status" value="1"/>
</dbReference>
<dbReference type="PANTHER" id="PTHR33164">
    <property type="entry name" value="TRANSCRIPTIONAL REGULATOR, MARR FAMILY"/>
    <property type="match status" value="1"/>
</dbReference>
<dbReference type="InterPro" id="IPR036388">
    <property type="entry name" value="WH-like_DNA-bd_sf"/>
</dbReference>
<keyword evidence="3" id="KW-1185">Reference proteome</keyword>
<dbReference type="RefSeq" id="WP_250923950.1">
    <property type="nucleotide sequence ID" value="NZ_JAMQAW010000083.1"/>
</dbReference>
<name>A0ABT0V270_9ACTN</name>
<evidence type="ECO:0000313" key="3">
    <source>
        <dbReference type="Proteomes" id="UP001431429"/>
    </source>
</evidence>
<dbReference type="InterPro" id="IPR036390">
    <property type="entry name" value="WH_DNA-bd_sf"/>
</dbReference>
<evidence type="ECO:0000313" key="2">
    <source>
        <dbReference type="EMBL" id="MCM2393653.1"/>
    </source>
</evidence>
<sequence length="147" mass="16344">MDDASPQDDLVPLAYRLTERLTAHYFARIAEFGLSRSEAKALITLQPGEALLIGKVAELLWADRSNTTHLINRLAGRGLVERRAGSAAGLTDGRARAIVLTPEGERLRRDLLERTAEANPVYGDLSPRELHQLRELLSRLDQHARAQ</sequence>
<dbReference type="InterPro" id="IPR039422">
    <property type="entry name" value="MarR/SlyA-like"/>
</dbReference>
<dbReference type="PANTHER" id="PTHR33164:SF43">
    <property type="entry name" value="HTH-TYPE TRANSCRIPTIONAL REPRESSOR YETL"/>
    <property type="match status" value="1"/>
</dbReference>
<organism evidence="2 3">
    <name type="scientific">Streptomyces albipurpureus</name>
    <dbReference type="NCBI Taxonomy" id="2897419"/>
    <lineage>
        <taxon>Bacteria</taxon>
        <taxon>Bacillati</taxon>
        <taxon>Actinomycetota</taxon>
        <taxon>Actinomycetes</taxon>
        <taxon>Kitasatosporales</taxon>
        <taxon>Streptomycetaceae</taxon>
        <taxon>Streptomyces</taxon>
    </lineage>
</organism>
<reference evidence="2" key="1">
    <citation type="submission" date="2022-06" db="EMBL/GenBank/DDBJ databases">
        <title>Genome public.</title>
        <authorList>
            <person name="Sun Q."/>
        </authorList>
    </citation>
    <scope>NUCLEOTIDE SEQUENCE</scope>
    <source>
        <strain evidence="2">CWNU-1</strain>
    </source>
</reference>
<dbReference type="SUPFAM" id="SSF46785">
    <property type="entry name" value="Winged helix' DNA-binding domain"/>
    <property type="match status" value="1"/>
</dbReference>
<evidence type="ECO:0000259" key="1">
    <source>
        <dbReference type="PROSITE" id="PS50995"/>
    </source>
</evidence>
<protein>
    <submittedName>
        <fullName evidence="2">MarR family transcriptional regulator</fullName>
    </submittedName>
</protein>
<proteinExistence type="predicted"/>
<comment type="caution">
    <text evidence="2">The sequence shown here is derived from an EMBL/GenBank/DDBJ whole genome shotgun (WGS) entry which is preliminary data.</text>
</comment>
<dbReference type="Gene3D" id="1.10.10.10">
    <property type="entry name" value="Winged helix-like DNA-binding domain superfamily/Winged helix DNA-binding domain"/>
    <property type="match status" value="1"/>
</dbReference>
<dbReference type="EMBL" id="JAMQAW010000083">
    <property type="protein sequence ID" value="MCM2393653.1"/>
    <property type="molecule type" value="Genomic_DNA"/>
</dbReference>
<dbReference type="PROSITE" id="PS50995">
    <property type="entry name" value="HTH_MARR_2"/>
    <property type="match status" value="1"/>
</dbReference>
<accession>A0ABT0V270</accession>
<dbReference type="InterPro" id="IPR000835">
    <property type="entry name" value="HTH_MarR-typ"/>
</dbReference>
<dbReference type="Proteomes" id="UP001431429">
    <property type="component" value="Unassembled WGS sequence"/>
</dbReference>
<gene>
    <name evidence="2" type="ORF">NBG84_36205</name>
</gene>